<dbReference type="InterPro" id="IPR001645">
    <property type="entry name" value="Folylpolyglutamate_synth"/>
</dbReference>
<keyword evidence="11" id="KW-0479">Metal-binding</keyword>
<dbReference type="GO" id="GO:0005524">
    <property type="term" value="F:ATP binding"/>
    <property type="evidence" value="ECO:0007669"/>
    <property type="project" value="UniProtKB-KW"/>
</dbReference>
<evidence type="ECO:0000256" key="4">
    <source>
        <dbReference type="ARBA" id="ARBA00005150"/>
    </source>
</evidence>
<proteinExistence type="inferred from homology"/>
<comment type="catalytic activity">
    <reaction evidence="22">
        <text>7,8-dihydropteroate + L-glutamate + ATP = 7,8-dihydrofolate + ADP + phosphate + H(+)</text>
        <dbReference type="Rhea" id="RHEA:23584"/>
        <dbReference type="ChEBI" id="CHEBI:15378"/>
        <dbReference type="ChEBI" id="CHEBI:17839"/>
        <dbReference type="ChEBI" id="CHEBI:29985"/>
        <dbReference type="ChEBI" id="CHEBI:30616"/>
        <dbReference type="ChEBI" id="CHEBI:43474"/>
        <dbReference type="ChEBI" id="CHEBI:57451"/>
        <dbReference type="ChEBI" id="CHEBI:456216"/>
        <dbReference type="EC" id="6.3.2.12"/>
    </reaction>
</comment>
<dbReference type="EMBL" id="NRSD01000012">
    <property type="protein sequence ID" value="MBK1645376.1"/>
    <property type="molecule type" value="Genomic_DNA"/>
</dbReference>
<comment type="pathway">
    <text evidence="3">Cofactor biosynthesis; tetrahydrofolate biosynthesis; 7,8-dihydrofolate from 2-amino-4-hydroxy-6-hydroxymethyl-7,8-dihydropteridine diphosphate and 4-aminobenzoate: step 2/2.</text>
</comment>
<sequence>MNRFPDLDAWLQWQLRLHPQSIALGLERVAAVWARLGPARLPCPLITVGGTNGKGSCVAMLEAMARAAGYRTAVYSSPHLLRYNERIRLGGQEIGDEPLCEAFARVEAARGATALTYFEFGTLAAMDLFVRAEPELMILEVGLGGRLDAVNLWDADVAIVTSIGLDHTAWLGTSLDQIAVEKAGIFRAHRPAVIAQADAPASLREQAERIGSRPVQLGREMRVERSDAGWIWVGPDGERLALPEPAMRGTVQYANAAAAIAAMRLLRESVPAPIAALRIGLQQARLPGRFQVVPGPVTWILDVAHNGEAAQALAANLRTFTKPGRCRAVLAMLEDKSPAKFIEPLTPLVAEWFLAASDDARAMPCERLDAAVAEQGGIAVSRHCATLDMALREVTAASSPGDVVLVTGSFVTVAAGLRWIESTSR</sequence>
<evidence type="ECO:0000256" key="8">
    <source>
        <dbReference type="ARBA" id="ARBA00013025"/>
    </source>
</evidence>
<comment type="catalytic activity">
    <reaction evidence="19">
        <text>(6S)-5,6,7,8-tetrahydrofolyl-(gamma-L-Glu)(n) + L-glutamate + ATP = (6S)-5,6,7,8-tetrahydrofolyl-(gamma-L-Glu)(n+1) + ADP + phosphate + H(+)</text>
        <dbReference type="Rhea" id="RHEA:10580"/>
        <dbReference type="Rhea" id="RHEA-COMP:14738"/>
        <dbReference type="Rhea" id="RHEA-COMP:14740"/>
        <dbReference type="ChEBI" id="CHEBI:15378"/>
        <dbReference type="ChEBI" id="CHEBI:29985"/>
        <dbReference type="ChEBI" id="CHEBI:30616"/>
        <dbReference type="ChEBI" id="CHEBI:43474"/>
        <dbReference type="ChEBI" id="CHEBI:141005"/>
        <dbReference type="ChEBI" id="CHEBI:456216"/>
        <dbReference type="EC" id="6.3.2.17"/>
    </reaction>
</comment>
<dbReference type="PANTHER" id="PTHR11136">
    <property type="entry name" value="FOLYLPOLYGLUTAMATE SYNTHASE-RELATED"/>
    <property type="match status" value="1"/>
</dbReference>
<dbReference type="EC" id="6.3.2.12" evidence="7"/>
<evidence type="ECO:0000256" key="21">
    <source>
        <dbReference type="ARBA" id="ARBA00049035"/>
    </source>
</evidence>
<evidence type="ECO:0000256" key="16">
    <source>
        <dbReference type="ARBA" id="ARBA00030048"/>
    </source>
</evidence>
<dbReference type="InterPro" id="IPR036615">
    <property type="entry name" value="Mur_ligase_C_dom_sf"/>
</dbReference>
<evidence type="ECO:0000256" key="13">
    <source>
        <dbReference type="ARBA" id="ARBA00022840"/>
    </source>
</evidence>
<reference evidence="26 27" key="1">
    <citation type="journal article" date="2020" name="Microorganisms">
        <title>Osmotic Adaptation and Compatible Solute Biosynthesis of Phototrophic Bacteria as Revealed from Genome Analyses.</title>
        <authorList>
            <person name="Imhoff J.F."/>
            <person name="Rahn T."/>
            <person name="Kunzel S."/>
            <person name="Keller A."/>
            <person name="Neulinger S.C."/>
        </authorList>
    </citation>
    <scope>NUCLEOTIDE SEQUENCE [LARGE SCALE GENOMIC DNA]</scope>
    <source>
        <strain evidence="26 27">DSM 21303</strain>
    </source>
</reference>
<evidence type="ECO:0000259" key="25">
    <source>
        <dbReference type="Pfam" id="PF08245"/>
    </source>
</evidence>
<keyword evidence="14" id="KW-0460">Magnesium</keyword>
<evidence type="ECO:0000256" key="10">
    <source>
        <dbReference type="ARBA" id="ARBA00022598"/>
    </source>
</evidence>
<dbReference type="Proteomes" id="UP001138802">
    <property type="component" value="Unassembled WGS sequence"/>
</dbReference>
<dbReference type="FunFam" id="3.40.1190.10:FF:000004">
    <property type="entry name" value="Dihydrofolate synthase/folylpolyglutamate synthase"/>
    <property type="match status" value="1"/>
</dbReference>
<dbReference type="PIRSF" id="PIRSF001563">
    <property type="entry name" value="Folylpolyglu_synth"/>
    <property type="match status" value="1"/>
</dbReference>
<evidence type="ECO:0000256" key="22">
    <source>
        <dbReference type="ARBA" id="ARBA00049161"/>
    </source>
</evidence>
<evidence type="ECO:0000256" key="6">
    <source>
        <dbReference type="ARBA" id="ARBA00011245"/>
    </source>
</evidence>
<comment type="pathway">
    <text evidence="4">Cofactor biosynthesis; tetrahydrofolylpolyglutamate biosynthesis.</text>
</comment>
<comment type="similarity">
    <text evidence="5 23">Belongs to the folylpolyglutamate synthase family.</text>
</comment>
<keyword evidence="27" id="KW-1185">Reference proteome</keyword>
<evidence type="ECO:0000313" key="27">
    <source>
        <dbReference type="Proteomes" id="UP001138802"/>
    </source>
</evidence>
<evidence type="ECO:0000256" key="11">
    <source>
        <dbReference type="ARBA" id="ARBA00022723"/>
    </source>
</evidence>
<dbReference type="AlphaFoldDB" id="A0A9X0WIH5"/>
<evidence type="ECO:0000256" key="15">
    <source>
        <dbReference type="ARBA" id="ARBA00022909"/>
    </source>
</evidence>
<dbReference type="EC" id="6.3.2.17" evidence="8"/>
<evidence type="ECO:0000256" key="12">
    <source>
        <dbReference type="ARBA" id="ARBA00022741"/>
    </source>
</evidence>
<dbReference type="GO" id="GO:0004326">
    <property type="term" value="F:tetrahydrofolylpolyglutamate synthase activity"/>
    <property type="evidence" value="ECO:0007669"/>
    <property type="project" value="UniProtKB-EC"/>
</dbReference>
<evidence type="ECO:0000256" key="18">
    <source>
        <dbReference type="ARBA" id="ARBA00032510"/>
    </source>
</evidence>
<evidence type="ECO:0000256" key="3">
    <source>
        <dbReference type="ARBA" id="ARBA00004799"/>
    </source>
</evidence>
<evidence type="ECO:0000259" key="24">
    <source>
        <dbReference type="Pfam" id="PF02875"/>
    </source>
</evidence>
<evidence type="ECO:0000256" key="19">
    <source>
        <dbReference type="ARBA" id="ARBA00047493"/>
    </source>
</evidence>
<dbReference type="Gene3D" id="3.90.190.20">
    <property type="entry name" value="Mur ligase, C-terminal domain"/>
    <property type="match status" value="1"/>
</dbReference>
<dbReference type="SUPFAM" id="SSF53244">
    <property type="entry name" value="MurD-like peptide ligases, peptide-binding domain"/>
    <property type="match status" value="1"/>
</dbReference>
<dbReference type="GO" id="GO:0005737">
    <property type="term" value="C:cytoplasm"/>
    <property type="evidence" value="ECO:0007669"/>
    <property type="project" value="TreeGrafter"/>
</dbReference>
<dbReference type="NCBIfam" id="TIGR01499">
    <property type="entry name" value="folC"/>
    <property type="match status" value="1"/>
</dbReference>
<keyword evidence="10 23" id="KW-0436">Ligase</keyword>
<protein>
    <recommendedName>
        <fullName evidence="9">Dihydrofolate synthase/folylpolyglutamate synthase</fullName>
        <ecNumber evidence="7">6.3.2.12</ecNumber>
        <ecNumber evidence="8">6.3.2.17</ecNumber>
    </recommendedName>
    <alternativeName>
        <fullName evidence="18">Folylpoly-gamma-glutamate synthetase-dihydrofolate synthetase</fullName>
    </alternativeName>
    <alternativeName>
        <fullName evidence="16">Folylpolyglutamate synthetase</fullName>
    </alternativeName>
    <alternativeName>
        <fullName evidence="17">Tetrahydrofolylpolyglutamate synthase</fullName>
    </alternativeName>
</protein>
<evidence type="ECO:0000313" key="26">
    <source>
        <dbReference type="EMBL" id="MBK1645376.1"/>
    </source>
</evidence>
<accession>A0A9X0WIH5</accession>
<gene>
    <name evidence="26" type="ORF">CKO25_12125</name>
</gene>
<dbReference type="InterPro" id="IPR036565">
    <property type="entry name" value="Mur-like_cat_sf"/>
</dbReference>
<comment type="catalytic activity">
    <reaction evidence="20">
        <text>10-formyltetrahydrofolyl-(gamma-L-Glu)(n) + L-glutamate + ATP = 10-formyltetrahydrofolyl-(gamma-L-Glu)(n+1) + ADP + phosphate + H(+)</text>
        <dbReference type="Rhea" id="RHEA:51904"/>
        <dbReference type="Rhea" id="RHEA-COMP:13088"/>
        <dbReference type="Rhea" id="RHEA-COMP:14300"/>
        <dbReference type="ChEBI" id="CHEBI:15378"/>
        <dbReference type="ChEBI" id="CHEBI:29985"/>
        <dbReference type="ChEBI" id="CHEBI:30616"/>
        <dbReference type="ChEBI" id="CHEBI:43474"/>
        <dbReference type="ChEBI" id="CHEBI:134413"/>
        <dbReference type="ChEBI" id="CHEBI:456216"/>
        <dbReference type="EC" id="6.3.2.17"/>
    </reaction>
</comment>
<dbReference type="NCBIfam" id="NF008101">
    <property type="entry name" value="PRK10846.1"/>
    <property type="match status" value="1"/>
</dbReference>
<evidence type="ECO:0000256" key="14">
    <source>
        <dbReference type="ARBA" id="ARBA00022842"/>
    </source>
</evidence>
<keyword evidence="12 23" id="KW-0547">Nucleotide-binding</keyword>
<dbReference type="Gene3D" id="3.40.1190.10">
    <property type="entry name" value="Mur-like, catalytic domain"/>
    <property type="match status" value="1"/>
</dbReference>
<dbReference type="GO" id="GO:0046656">
    <property type="term" value="P:folic acid biosynthetic process"/>
    <property type="evidence" value="ECO:0007669"/>
    <property type="project" value="UniProtKB-KW"/>
</dbReference>
<dbReference type="PANTHER" id="PTHR11136:SF0">
    <property type="entry name" value="DIHYDROFOLATE SYNTHETASE-RELATED"/>
    <property type="match status" value="1"/>
</dbReference>
<evidence type="ECO:0000256" key="1">
    <source>
        <dbReference type="ARBA" id="ARBA00001946"/>
    </source>
</evidence>
<evidence type="ECO:0000256" key="23">
    <source>
        <dbReference type="PIRNR" id="PIRNR001563"/>
    </source>
</evidence>
<dbReference type="RefSeq" id="WP_200388185.1">
    <property type="nucleotide sequence ID" value="NZ_NRSD01000012.1"/>
</dbReference>
<name>A0A9X0WIH5_9GAMM</name>
<feature type="domain" description="Mur ligase central" evidence="25">
    <location>
        <begin position="48"/>
        <end position="262"/>
    </location>
</feature>
<comment type="subunit">
    <text evidence="6">Monomer.</text>
</comment>
<dbReference type="InterPro" id="IPR013221">
    <property type="entry name" value="Mur_ligase_cen"/>
</dbReference>
<dbReference type="Pfam" id="PF02875">
    <property type="entry name" value="Mur_ligase_C"/>
    <property type="match status" value="1"/>
</dbReference>
<dbReference type="GO" id="GO:0046872">
    <property type="term" value="F:metal ion binding"/>
    <property type="evidence" value="ECO:0007669"/>
    <property type="project" value="UniProtKB-KW"/>
</dbReference>
<dbReference type="SUPFAM" id="SSF53623">
    <property type="entry name" value="MurD-like peptide ligases, catalytic domain"/>
    <property type="match status" value="1"/>
</dbReference>
<organism evidence="26 27">
    <name type="scientific">Thiocapsa imhoffii</name>
    <dbReference type="NCBI Taxonomy" id="382777"/>
    <lineage>
        <taxon>Bacteria</taxon>
        <taxon>Pseudomonadati</taxon>
        <taxon>Pseudomonadota</taxon>
        <taxon>Gammaproteobacteria</taxon>
        <taxon>Chromatiales</taxon>
        <taxon>Chromatiaceae</taxon>
        <taxon>Thiocapsa</taxon>
    </lineage>
</organism>
<comment type="cofactor">
    <cofactor evidence="1">
        <name>Mg(2+)</name>
        <dbReference type="ChEBI" id="CHEBI:18420"/>
    </cofactor>
</comment>
<evidence type="ECO:0000256" key="7">
    <source>
        <dbReference type="ARBA" id="ARBA00013023"/>
    </source>
</evidence>
<keyword evidence="15" id="KW-0289">Folate biosynthesis</keyword>
<dbReference type="Pfam" id="PF08245">
    <property type="entry name" value="Mur_ligase_M"/>
    <property type="match status" value="1"/>
</dbReference>
<evidence type="ECO:0000256" key="9">
    <source>
        <dbReference type="ARBA" id="ARBA00019357"/>
    </source>
</evidence>
<evidence type="ECO:0000256" key="17">
    <source>
        <dbReference type="ARBA" id="ARBA00030592"/>
    </source>
</evidence>
<comment type="caution">
    <text evidence="26">The sequence shown here is derived from an EMBL/GenBank/DDBJ whole genome shotgun (WGS) entry which is preliminary data.</text>
</comment>
<evidence type="ECO:0000256" key="5">
    <source>
        <dbReference type="ARBA" id="ARBA00008276"/>
    </source>
</evidence>
<keyword evidence="13 23" id="KW-0067">ATP-binding</keyword>
<feature type="domain" description="Mur ligase C-terminal" evidence="24">
    <location>
        <begin position="288"/>
        <end position="410"/>
    </location>
</feature>
<dbReference type="GO" id="GO:0008841">
    <property type="term" value="F:dihydrofolate synthase activity"/>
    <property type="evidence" value="ECO:0007669"/>
    <property type="project" value="UniProtKB-EC"/>
</dbReference>
<comment type="function">
    <text evidence="2">Functions in two distinct reactions of the de novo folate biosynthetic pathway. Catalyzes the addition of a glutamate residue to dihydropteroate (7,8-dihydropteroate or H2Pte) to form dihydrofolate (7,8-dihydrofolate monoglutamate or H2Pte-Glu). Also catalyzes successive additions of L-glutamate to tetrahydrofolate or 10-formyltetrahydrofolate or 5,10-methylenetetrahydrofolate, leading to folylpolyglutamate derivatives.</text>
</comment>
<dbReference type="InterPro" id="IPR004101">
    <property type="entry name" value="Mur_ligase_C"/>
</dbReference>
<evidence type="ECO:0000256" key="20">
    <source>
        <dbReference type="ARBA" id="ARBA00047808"/>
    </source>
</evidence>
<comment type="catalytic activity">
    <reaction evidence="21">
        <text>(6R)-5,10-methylenetetrahydrofolyl-(gamma-L-Glu)(n) + L-glutamate + ATP = (6R)-5,10-methylenetetrahydrofolyl-(gamma-L-Glu)(n+1) + ADP + phosphate + H(+)</text>
        <dbReference type="Rhea" id="RHEA:51912"/>
        <dbReference type="Rhea" id="RHEA-COMP:13257"/>
        <dbReference type="Rhea" id="RHEA-COMP:13258"/>
        <dbReference type="ChEBI" id="CHEBI:15378"/>
        <dbReference type="ChEBI" id="CHEBI:29985"/>
        <dbReference type="ChEBI" id="CHEBI:30616"/>
        <dbReference type="ChEBI" id="CHEBI:43474"/>
        <dbReference type="ChEBI" id="CHEBI:136572"/>
        <dbReference type="ChEBI" id="CHEBI:456216"/>
        <dbReference type="EC" id="6.3.2.17"/>
    </reaction>
</comment>
<evidence type="ECO:0000256" key="2">
    <source>
        <dbReference type="ARBA" id="ARBA00002714"/>
    </source>
</evidence>